<sequence>MSHLYTKLIGEALNPDLVVRFPEIKKISKYKNVDKYNANWSPVIDNAPHLHAAIDQHLDELLRAHDTLTQLGVTERVLYVTVTESLQGNFELSEEQVQKLASLNAALAVTVVYRKA</sequence>
<dbReference type="Proteomes" id="UP000576209">
    <property type="component" value="Unassembled WGS sequence"/>
</dbReference>
<dbReference type="EMBL" id="JACIFF010000002">
    <property type="protein sequence ID" value="MBB4078669.1"/>
    <property type="molecule type" value="Genomic_DNA"/>
</dbReference>
<gene>
    <name evidence="1" type="ORF">GGR28_001282</name>
</gene>
<proteinExistence type="predicted"/>
<organism evidence="1 2">
    <name type="scientific">Neolewinella aquimaris</name>
    <dbReference type="NCBI Taxonomy" id="1835722"/>
    <lineage>
        <taxon>Bacteria</taxon>
        <taxon>Pseudomonadati</taxon>
        <taxon>Bacteroidota</taxon>
        <taxon>Saprospiria</taxon>
        <taxon>Saprospirales</taxon>
        <taxon>Lewinellaceae</taxon>
        <taxon>Neolewinella</taxon>
    </lineage>
</organism>
<name>A0A840EA29_9BACT</name>
<protein>
    <recommendedName>
        <fullName evidence="3">DUF4279 domain-containing protein</fullName>
    </recommendedName>
</protein>
<evidence type="ECO:0000313" key="2">
    <source>
        <dbReference type="Proteomes" id="UP000576209"/>
    </source>
</evidence>
<evidence type="ECO:0000313" key="1">
    <source>
        <dbReference type="EMBL" id="MBB4078669.1"/>
    </source>
</evidence>
<evidence type="ECO:0008006" key="3">
    <source>
        <dbReference type="Google" id="ProtNLM"/>
    </source>
</evidence>
<comment type="caution">
    <text evidence="1">The sequence shown here is derived from an EMBL/GenBank/DDBJ whole genome shotgun (WGS) entry which is preliminary data.</text>
</comment>
<keyword evidence="2" id="KW-1185">Reference proteome</keyword>
<accession>A0A840EA29</accession>
<dbReference type="RefSeq" id="WP_183494905.1">
    <property type="nucleotide sequence ID" value="NZ_JACIFF010000002.1"/>
</dbReference>
<dbReference type="AlphaFoldDB" id="A0A840EA29"/>
<reference evidence="1 2" key="1">
    <citation type="submission" date="2020-08" db="EMBL/GenBank/DDBJ databases">
        <title>Genomic Encyclopedia of Type Strains, Phase IV (KMG-IV): sequencing the most valuable type-strain genomes for metagenomic binning, comparative biology and taxonomic classification.</title>
        <authorList>
            <person name="Goeker M."/>
        </authorList>
    </citation>
    <scope>NUCLEOTIDE SEQUENCE [LARGE SCALE GENOMIC DNA]</scope>
    <source>
        <strain evidence="1 2">DSM 105137</strain>
    </source>
</reference>